<dbReference type="GO" id="GO:0000981">
    <property type="term" value="F:DNA-binding transcription factor activity, RNA polymerase II-specific"/>
    <property type="evidence" value="ECO:0007669"/>
    <property type="project" value="InterPro"/>
</dbReference>
<dbReference type="Proteomes" id="UP000275267">
    <property type="component" value="Unassembled WGS sequence"/>
</dbReference>
<dbReference type="OrthoDB" id="679952at2759"/>
<keyword evidence="5" id="KW-0539">Nucleus</keyword>
<dbReference type="SUPFAM" id="SSF55455">
    <property type="entry name" value="SRF-like"/>
    <property type="match status" value="1"/>
</dbReference>
<dbReference type="PROSITE" id="PS50066">
    <property type="entry name" value="MADS_BOX_2"/>
    <property type="match status" value="1"/>
</dbReference>
<evidence type="ECO:0000256" key="3">
    <source>
        <dbReference type="ARBA" id="ARBA00023125"/>
    </source>
</evidence>
<evidence type="ECO:0000259" key="6">
    <source>
        <dbReference type="PROSITE" id="PS50066"/>
    </source>
</evidence>
<proteinExistence type="predicted"/>
<name>A0A3L6QNJ9_PANMI</name>
<sequence>MTRRPKRSGISYIENDNNRSISFSKRRAGLYKTAADLSTLTGATIAIALESKIGKIYSFGTPSAGLIIDSFLSRNAPVDPFVNEEQKAKITLLQNKLFKIEKENFMEDRRTKETTIWAKETQKPQGRLSLSIATVEELNKLVYDLSRIKQEINNDRLCPQQPNYQLEVGGSRDPFLAQLSSSSSPS</sequence>
<dbReference type="STRING" id="4540.A0A3L6QNJ9"/>
<dbReference type="GO" id="GO:0046983">
    <property type="term" value="F:protein dimerization activity"/>
    <property type="evidence" value="ECO:0007669"/>
    <property type="project" value="InterPro"/>
</dbReference>
<dbReference type="Pfam" id="PF00319">
    <property type="entry name" value="SRF-TF"/>
    <property type="match status" value="1"/>
</dbReference>
<evidence type="ECO:0000256" key="4">
    <source>
        <dbReference type="ARBA" id="ARBA00023163"/>
    </source>
</evidence>
<comment type="subcellular location">
    <subcellularLocation>
        <location evidence="1">Nucleus</location>
    </subcellularLocation>
</comment>
<feature type="domain" description="MADS-box" evidence="6">
    <location>
        <begin position="3"/>
        <end position="63"/>
    </location>
</feature>
<evidence type="ECO:0000256" key="1">
    <source>
        <dbReference type="ARBA" id="ARBA00004123"/>
    </source>
</evidence>
<evidence type="ECO:0000313" key="8">
    <source>
        <dbReference type="Proteomes" id="UP000275267"/>
    </source>
</evidence>
<dbReference type="SMART" id="SM00432">
    <property type="entry name" value="MADS"/>
    <property type="match status" value="1"/>
</dbReference>
<dbReference type="InterPro" id="IPR002100">
    <property type="entry name" value="TF_MADSbox"/>
</dbReference>
<keyword evidence="2" id="KW-0805">Transcription regulation</keyword>
<dbReference type="GO" id="GO:0000978">
    <property type="term" value="F:RNA polymerase II cis-regulatory region sequence-specific DNA binding"/>
    <property type="evidence" value="ECO:0007669"/>
    <property type="project" value="TreeGrafter"/>
</dbReference>
<keyword evidence="8" id="KW-1185">Reference proteome</keyword>
<dbReference type="PRINTS" id="PR00404">
    <property type="entry name" value="MADSDOMAIN"/>
</dbReference>
<dbReference type="Gene3D" id="3.40.1810.10">
    <property type="entry name" value="Transcription factor, MADS-box"/>
    <property type="match status" value="1"/>
</dbReference>
<dbReference type="CDD" id="cd00266">
    <property type="entry name" value="MADS_SRF_like"/>
    <property type="match status" value="1"/>
</dbReference>
<organism evidence="7 8">
    <name type="scientific">Panicum miliaceum</name>
    <name type="common">Proso millet</name>
    <name type="synonym">Broomcorn millet</name>
    <dbReference type="NCBI Taxonomy" id="4540"/>
    <lineage>
        <taxon>Eukaryota</taxon>
        <taxon>Viridiplantae</taxon>
        <taxon>Streptophyta</taxon>
        <taxon>Embryophyta</taxon>
        <taxon>Tracheophyta</taxon>
        <taxon>Spermatophyta</taxon>
        <taxon>Magnoliopsida</taxon>
        <taxon>Liliopsida</taxon>
        <taxon>Poales</taxon>
        <taxon>Poaceae</taxon>
        <taxon>PACMAD clade</taxon>
        <taxon>Panicoideae</taxon>
        <taxon>Panicodae</taxon>
        <taxon>Paniceae</taxon>
        <taxon>Panicinae</taxon>
        <taxon>Panicum</taxon>
        <taxon>Panicum sect. Panicum</taxon>
    </lineage>
</organism>
<dbReference type="AlphaFoldDB" id="A0A3L6QNJ9"/>
<gene>
    <name evidence="7" type="ORF">C2845_PM04G02130</name>
</gene>
<dbReference type="PANTHER" id="PTHR11945">
    <property type="entry name" value="MADS BOX PROTEIN"/>
    <property type="match status" value="1"/>
</dbReference>
<dbReference type="EMBL" id="PQIB02000011">
    <property type="protein sequence ID" value="RLM85442.1"/>
    <property type="molecule type" value="Genomic_DNA"/>
</dbReference>
<keyword evidence="3" id="KW-0238">DNA-binding</keyword>
<evidence type="ECO:0000256" key="2">
    <source>
        <dbReference type="ARBA" id="ARBA00023015"/>
    </source>
</evidence>
<comment type="caution">
    <text evidence="7">The sequence shown here is derived from an EMBL/GenBank/DDBJ whole genome shotgun (WGS) entry which is preliminary data.</text>
</comment>
<dbReference type="PANTHER" id="PTHR11945:SF764">
    <property type="entry name" value="AGAMOUS-LIKE MADS-BOX PROTEIN AGL62"/>
    <property type="match status" value="1"/>
</dbReference>
<dbReference type="InterPro" id="IPR033897">
    <property type="entry name" value="SRF-like_MADS-box"/>
</dbReference>
<reference evidence="8" key="1">
    <citation type="journal article" date="2019" name="Nat. Commun.">
        <title>The genome of broomcorn millet.</title>
        <authorList>
            <person name="Zou C."/>
            <person name="Miki D."/>
            <person name="Li D."/>
            <person name="Tang Q."/>
            <person name="Xiao L."/>
            <person name="Rajput S."/>
            <person name="Deng P."/>
            <person name="Jia W."/>
            <person name="Huang R."/>
            <person name="Zhang M."/>
            <person name="Sun Y."/>
            <person name="Hu J."/>
            <person name="Fu X."/>
            <person name="Schnable P.S."/>
            <person name="Li F."/>
            <person name="Zhang H."/>
            <person name="Feng B."/>
            <person name="Zhu X."/>
            <person name="Liu R."/>
            <person name="Schnable J.C."/>
            <person name="Zhu J.-K."/>
            <person name="Zhang H."/>
        </authorList>
    </citation>
    <scope>NUCLEOTIDE SEQUENCE [LARGE SCALE GENOMIC DNA]</scope>
</reference>
<accession>A0A3L6QNJ9</accession>
<dbReference type="GO" id="GO:0045944">
    <property type="term" value="P:positive regulation of transcription by RNA polymerase II"/>
    <property type="evidence" value="ECO:0007669"/>
    <property type="project" value="InterPro"/>
</dbReference>
<keyword evidence="4" id="KW-0804">Transcription</keyword>
<dbReference type="GO" id="GO:0005634">
    <property type="term" value="C:nucleus"/>
    <property type="evidence" value="ECO:0007669"/>
    <property type="project" value="UniProtKB-SubCell"/>
</dbReference>
<protein>
    <recommendedName>
        <fullName evidence="6">MADS-box domain-containing protein</fullName>
    </recommendedName>
</protein>
<evidence type="ECO:0000313" key="7">
    <source>
        <dbReference type="EMBL" id="RLM85442.1"/>
    </source>
</evidence>
<evidence type="ECO:0000256" key="5">
    <source>
        <dbReference type="ARBA" id="ARBA00023242"/>
    </source>
</evidence>
<dbReference type="InterPro" id="IPR036879">
    <property type="entry name" value="TF_MADSbox_sf"/>
</dbReference>